<feature type="transmembrane region" description="Helical" evidence="1">
    <location>
        <begin position="94"/>
        <end position="113"/>
    </location>
</feature>
<keyword evidence="1" id="KW-0812">Transmembrane</keyword>
<feature type="transmembrane region" description="Helical" evidence="1">
    <location>
        <begin position="375"/>
        <end position="395"/>
    </location>
</feature>
<name>A0A0G1UFM1_9BACT</name>
<keyword evidence="1" id="KW-0472">Membrane</keyword>
<feature type="transmembrane region" description="Helical" evidence="1">
    <location>
        <begin position="343"/>
        <end position="363"/>
    </location>
</feature>
<organism evidence="3 4">
    <name type="scientific">Candidatus Amesbacteria bacterium GW2011_GWC1_47_15</name>
    <dbReference type="NCBI Taxonomy" id="1618364"/>
    <lineage>
        <taxon>Bacteria</taxon>
        <taxon>Candidatus Amesiibacteriota</taxon>
    </lineage>
</organism>
<dbReference type="Proteomes" id="UP000034502">
    <property type="component" value="Unassembled WGS sequence"/>
</dbReference>
<feature type="transmembrane region" description="Helical" evidence="1">
    <location>
        <begin position="175"/>
        <end position="193"/>
    </location>
</feature>
<sequence>MRLFAGLFILASSIFLIHYFFSGEAVYGDGIDYWVHLRSIYFDHDLDFTNEYKHIFSPENNNSNNEIVSPFVLKTSLTSTGKADNPHTGGTASLLWPFFGAADVAILAGLNGIRNGYSDIYQISVGLGSVILGIAGVFVGSLLAIKTGVKRSWARWGAAGIFLGSPLLYYGSYDVINSHTAIFLAVSLFWYILFFSKNKANKRLVFLGALAGLAASIRMQEGLLLIFGIFWLIGNKTERRADISFLMSGFLIVFWPVLYQWKYLYGVWWPQTYLASGHIFRGWTGSLLHGTNGLFSRTPALFLILIKLPQLIVKKREVRYLTLYFLAQMLVITWQGGWRDAAYGARMYISSLPLFTILLAAFLQILTKYMGGKTAILVVLVFALTNLLSIGSFIFKEKEVNSGNKRGLEEHALDRLEKLLGR</sequence>
<evidence type="ECO:0000313" key="4">
    <source>
        <dbReference type="Proteomes" id="UP000034502"/>
    </source>
</evidence>
<feature type="transmembrane region" description="Helical" evidence="1">
    <location>
        <begin position="125"/>
        <end position="147"/>
    </location>
</feature>
<reference evidence="3 4" key="1">
    <citation type="journal article" date="2015" name="Nature">
        <title>rRNA introns, odd ribosomes, and small enigmatic genomes across a large radiation of phyla.</title>
        <authorList>
            <person name="Brown C.T."/>
            <person name="Hug L.A."/>
            <person name="Thomas B.C."/>
            <person name="Sharon I."/>
            <person name="Castelle C.J."/>
            <person name="Singh A."/>
            <person name="Wilkins M.J."/>
            <person name="Williams K.H."/>
            <person name="Banfield J.F."/>
        </authorList>
    </citation>
    <scope>NUCLEOTIDE SEQUENCE [LARGE SCALE GENOMIC DNA]</scope>
</reference>
<evidence type="ECO:0000259" key="2">
    <source>
        <dbReference type="Pfam" id="PF13231"/>
    </source>
</evidence>
<feature type="transmembrane region" description="Helical" evidence="1">
    <location>
        <begin position="245"/>
        <end position="263"/>
    </location>
</feature>
<dbReference type="InterPro" id="IPR038731">
    <property type="entry name" value="RgtA/B/C-like"/>
</dbReference>
<comment type="caution">
    <text evidence="3">The sequence shown here is derived from an EMBL/GenBank/DDBJ whole genome shotgun (WGS) entry which is preliminary data.</text>
</comment>
<feature type="transmembrane region" description="Helical" evidence="1">
    <location>
        <begin position="205"/>
        <end position="233"/>
    </location>
</feature>
<proteinExistence type="predicted"/>
<protein>
    <recommendedName>
        <fullName evidence="2">Glycosyltransferase RgtA/B/C/D-like domain-containing protein</fullName>
    </recommendedName>
</protein>
<gene>
    <name evidence="3" type="ORF">UX86_C0003G0003</name>
</gene>
<keyword evidence="1" id="KW-1133">Transmembrane helix</keyword>
<feature type="domain" description="Glycosyltransferase RgtA/B/C/D-like" evidence="2">
    <location>
        <begin position="158"/>
        <end position="259"/>
    </location>
</feature>
<dbReference type="EMBL" id="LCNU01000003">
    <property type="protein sequence ID" value="KKU64908.1"/>
    <property type="molecule type" value="Genomic_DNA"/>
</dbReference>
<evidence type="ECO:0000256" key="1">
    <source>
        <dbReference type="SAM" id="Phobius"/>
    </source>
</evidence>
<dbReference type="STRING" id="1618364.UX86_C0003G0003"/>
<dbReference type="AlphaFoldDB" id="A0A0G1UFM1"/>
<evidence type="ECO:0000313" key="3">
    <source>
        <dbReference type="EMBL" id="KKU64908.1"/>
    </source>
</evidence>
<dbReference type="Pfam" id="PF13231">
    <property type="entry name" value="PMT_2"/>
    <property type="match status" value="1"/>
</dbReference>
<feature type="transmembrane region" description="Helical" evidence="1">
    <location>
        <begin position="318"/>
        <end position="337"/>
    </location>
</feature>
<accession>A0A0G1UFM1</accession>